<sequence length="87" mass="9506">MDFLSLAEFRLARSAHTLEKFREKRAALWRSAHGRGVILNASPAAATPVRVPSSFEAPKAMILGENSIAPSLLPLQPTEKLRETAPI</sequence>
<comment type="caution">
    <text evidence="1">The sequence shown here is derived from an EMBL/GenBank/DDBJ whole genome shotgun (WGS) entry which is preliminary data.</text>
</comment>
<dbReference type="EMBL" id="JABFJV010000182">
    <property type="protein sequence ID" value="NOK36766.1"/>
    <property type="molecule type" value="Genomic_DNA"/>
</dbReference>
<reference evidence="1 2" key="1">
    <citation type="submission" date="2020-05" db="EMBL/GenBank/DDBJ databases">
        <authorList>
            <person name="Whitworth D."/>
        </authorList>
    </citation>
    <scope>NUCLEOTIDE SEQUENCE [LARGE SCALE GENOMIC DNA]</scope>
    <source>
        <strain evidence="1 2">AB043B</strain>
    </source>
</reference>
<dbReference type="RefSeq" id="WP_171437000.1">
    <property type="nucleotide sequence ID" value="NZ_JABFJV010000182.1"/>
</dbReference>
<proteinExistence type="predicted"/>
<gene>
    <name evidence="1" type="ORF">HMI49_26510</name>
</gene>
<evidence type="ECO:0000313" key="1">
    <source>
        <dbReference type="EMBL" id="NOK36766.1"/>
    </source>
</evidence>
<accession>A0A7Y4KN15</accession>
<protein>
    <submittedName>
        <fullName evidence="1">Uncharacterized protein</fullName>
    </submittedName>
</protein>
<name>A0A7Y4KN15_9BACT</name>
<organism evidence="1 2">
    <name type="scientific">Corallococcus exercitus</name>
    <dbReference type="NCBI Taxonomy" id="2316736"/>
    <lineage>
        <taxon>Bacteria</taxon>
        <taxon>Pseudomonadati</taxon>
        <taxon>Myxococcota</taxon>
        <taxon>Myxococcia</taxon>
        <taxon>Myxococcales</taxon>
        <taxon>Cystobacterineae</taxon>
        <taxon>Myxococcaceae</taxon>
        <taxon>Corallococcus</taxon>
    </lineage>
</organism>
<keyword evidence="2" id="KW-1185">Reference proteome</keyword>
<dbReference type="AlphaFoldDB" id="A0A7Y4KN15"/>
<dbReference type="Proteomes" id="UP000563426">
    <property type="component" value="Unassembled WGS sequence"/>
</dbReference>
<evidence type="ECO:0000313" key="2">
    <source>
        <dbReference type="Proteomes" id="UP000563426"/>
    </source>
</evidence>